<evidence type="ECO:0000256" key="3">
    <source>
        <dbReference type="SAM" id="SignalP"/>
    </source>
</evidence>
<protein>
    <submittedName>
        <fullName evidence="5">DUF4349 domain-containing protein</fullName>
    </submittedName>
</protein>
<dbReference type="EMBL" id="CP063361">
    <property type="protein sequence ID" value="UOD28251.1"/>
    <property type="molecule type" value="Genomic_DNA"/>
</dbReference>
<name>A0ABY4A0H3_9BURK</name>
<sequence>MTALTSAARLAGCITLLALMTACSKKAEAPVEQAVQLHAEAASAAPQAREAVSTNMPVSSNEAKPAPPDTPDTPAPSVTTASAAQQLAGSGIVYNDGERKFIRTAKASFRVKDVYVAALGIEDTVASHGGFVVKNDITSNTLRIERQPVDKGKLIELKEYEVQGQLTVRVPSAKTQEFLRAIAGHVVFLNERKFSAHDAQFDLLRQSLEAMRGQETQAELGDTLKDGGKLAQRADVIALRGEAKSARDAALLAKKESDDQVAFSTIELTLSQPSRMLRSELADVDSLFEQLQPGFASRLRDKLARGWDGALELLLALAGVWPLLLVGVLGGMPIWRALRRRRKGDKAD</sequence>
<keyword evidence="2" id="KW-0472">Membrane</keyword>
<feature type="compositionally biased region" description="Pro residues" evidence="1">
    <location>
        <begin position="65"/>
        <end position="74"/>
    </location>
</feature>
<feature type="domain" description="DUF4349" evidence="4">
    <location>
        <begin position="99"/>
        <end position="335"/>
    </location>
</feature>
<evidence type="ECO:0000313" key="6">
    <source>
        <dbReference type="Proteomes" id="UP000831532"/>
    </source>
</evidence>
<feature type="chain" id="PRO_5046997158" evidence="3">
    <location>
        <begin position="28"/>
        <end position="348"/>
    </location>
</feature>
<dbReference type="InterPro" id="IPR025645">
    <property type="entry name" value="DUF4349"/>
</dbReference>
<keyword evidence="2" id="KW-1133">Transmembrane helix</keyword>
<keyword evidence="2" id="KW-0812">Transmembrane</keyword>
<evidence type="ECO:0000256" key="2">
    <source>
        <dbReference type="SAM" id="Phobius"/>
    </source>
</evidence>
<reference evidence="5 6" key="1">
    <citation type="submission" date="2020-10" db="EMBL/GenBank/DDBJ databases">
        <title>Genome analysis of Massilia species.</title>
        <authorList>
            <person name="Jung D.-H."/>
        </authorList>
    </citation>
    <scope>NUCLEOTIDE SEQUENCE [LARGE SCALE GENOMIC DNA]</scope>
    <source>
        <strain evidence="6">sipir</strain>
    </source>
</reference>
<feature type="transmembrane region" description="Helical" evidence="2">
    <location>
        <begin position="313"/>
        <end position="335"/>
    </location>
</feature>
<feature type="signal peptide" evidence="3">
    <location>
        <begin position="1"/>
        <end position="27"/>
    </location>
</feature>
<keyword evidence="3" id="KW-0732">Signal</keyword>
<dbReference type="Pfam" id="PF14257">
    <property type="entry name" value="DUF4349"/>
    <property type="match status" value="1"/>
</dbReference>
<proteinExistence type="predicted"/>
<accession>A0ABY4A0H3</accession>
<dbReference type="RefSeq" id="WP_243489422.1">
    <property type="nucleotide sequence ID" value="NZ_CP063361.1"/>
</dbReference>
<feature type="compositionally biased region" description="Polar residues" evidence="1">
    <location>
        <begin position="52"/>
        <end position="62"/>
    </location>
</feature>
<feature type="region of interest" description="Disordered" evidence="1">
    <location>
        <begin position="46"/>
        <end position="79"/>
    </location>
</feature>
<keyword evidence="6" id="KW-1185">Reference proteome</keyword>
<evidence type="ECO:0000256" key="1">
    <source>
        <dbReference type="SAM" id="MobiDB-lite"/>
    </source>
</evidence>
<evidence type="ECO:0000313" key="5">
    <source>
        <dbReference type="EMBL" id="UOD28251.1"/>
    </source>
</evidence>
<evidence type="ECO:0000259" key="4">
    <source>
        <dbReference type="Pfam" id="PF14257"/>
    </source>
</evidence>
<dbReference type="Proteomes" id="UP000831532">
    <property type="component" value="Chromosome"/>
</dbReference>
<gene>
    <name evidence="5" type="ORF">INH39_22695</name>
</gene>
<organism evidence="5 6">
    <name type="scientific">Massilia violaceinigra</name>
    <dbReference type="NCBI Taxonomy" id="2045208"/>
    <lineage>
        <taxon>Bacteria</taxon>
        <taxon>Pseudomonadati</taxon>
        <taxon>Pseudomonadota</taxon>
        <taxon>Betaproteobacteria</taxon>
        <taxon>Burkholderiales</taxon>
        <taxon>Oxalobacteraceae</taxon>
        <taxon>Telluria group</taxon>
        <taxon>Massilia</taxon>
    </lineage>
</organism>